<dbReference type="Pfam" id="PF18135">
    <property type="entry name" value="Type_ISP_C"/>
    <property type="match status" value="1"/>
</dbReference>
<evidence type="ECO:0000313" key="2">
    <source>
        <dbReference type="EMBL" id="GES11086.1"/>
    </source>
</evidence>
<gene>
    <name evidence="2" type="ORF">Amac_046830</name>
</gene>
<comment type="caution">
    <text evidence="2">The sequence shown here is derived from an EMBL/GenBank/DDBJ whole genome shotgun (WGS) entry which is preliminary data.</text>
</comment>
<sequence>MVRPFTRLDHFCSWGGGEVRPLWRDSTCSAPNMTKEIFSHLSGALGISTSPEDVLAYIAAVTSHPAFTRRFQKQL</sequence>
<dbReference type="RefSeq" id="WP_170322601.1">
    <property type="nucleotide sequence ID" value="NZ_BAAAHL010000036.1"/>
</dbReference>
<reference evidence="2 3" key="1">
    <citation type="submission" date="2019-10" db="EMBL/GenBank/DDBJ databases">
        <title>Whole genome shotgun sequence of Acrocarpospora macrocephala NBRC 16266.</title>
        <authorList>
            <person name="Ichikawa N."/>
            <person name="Kimura A."/>
            <person name="Kitahashi Y."/>
            <person name="Komaki H."/>
            <person name="Oguchi A."/>
        </authorList>
    </citation>
    <scope>NUCLEOTIDE SEQUENCE [LARGE SCALE GENOMIC DNA]</scope>
    <source>
        <strain evidence="2 3">NBRC 16266</strain>
    </source>
</reference>
<evidence type="ECO:0000313" key="3">
    <source>
        <dbReference type="Proteomes" id="UP000331127"/>
    </source>
</evidence>
<name>A0A5M3WRF8_9ACTN</name>
<feature type="domain" description="Type ISP restriction-modification enzyme LLaBIII C-terminal specificity" evidence="1">
    <location>
        <begin position="6"/>
        <end position="75"/>
    </location>
</feature>
<organism evidence="2 3">
    <name type="scientific">Acrocarpospora macrocephala</name>
    <dbReference type="NCBI Taxonomy" id="150177"/>
    <lineage>
        <taxon>Bacteria</taxon>
        <taxon>Bacillati</taxon>
        <taxon>Actinomycetota</taxon>
        <taxon>Actinomycetes</taxon>
        <taxon>Streptosporangiales</taxon>
        <taxon>Streptosporangiaceae</taxon>
        <taxon>Acrocarpospora</taxon>
    </lineage>
</organism>
<proteinExistence type="predicted"/>
<dbReference type="InterPro" id="IPR041635">
    <property type="entry name" value="Type_ISP_LLaBIII_C"/>
</dbReference>
<dbReference type="EMBL" id="BLAE01000026">
    <property type="protein sequence ID" value="GES11086.1"/>
    <property type="molecule type" value="Genomic_DNA"/>
</dbReference>
<evidence type="ECO:0000259" key="1">
    <source>
        <dbReference type="Pfam" id="PF18135"/>
    </source>
</evidence>
<keyword evidence="3" id="KW-1185">Reference proteome</keyword>
<protein>
    <recommendedName>
        <fullName evidence="1">Type ISP restriction-modification enzyme LLaBIII C-terminal specificity domain-containing protein</fullName>
    </recommendedName>
</protein>
<dbReference type="Proteomes" id="UP000331127">
    <property type="component" value="Unassembled WGS sequence"/>
</dbReference>
<dbReference type="AlphaFoldDB" id="A0A5M3WRF8"/>
<accession>A0A5M3WRF8</accession>